<organism evidence="2">
    <name type="scientific">mine drainage metagenome</name>
    <dbReference type="NCBI Taxonomy" id="410659"/>
    <lineage>
        <taxon>unclassified sequences</taxon>
        <taxon>metagenomes</taxon>
        <taxon>ecological metagenomes</taxon>
    </lineage>
</organism>
<gene>
    <name evidence="2" type="ORF">GALL_66060</name>
</gene>
<protein>
    <recommendedName>
        <fullName evidence="3">Cell division protein ZapB</fullName>
    </recommendedName>
</protein>
<accession>A0A1J5TIA8</accession>
<name>A0A1J5TIA8_9ZZZZ</name>
<evidence type="ECO:0000313" key="2">
    <source>
        <dbReference type="EMBL" id="OIR11750.1"/>
    </source>
</evidence>
<sequence length="66" mass="7570">MHSELDVLDQKLAQLVQLTQRLRAENMQLRQEIAASLSQQRKSQDKVSEAALRLEKLLSQLPEDAQ</sequence>
<evidence type="ECO:0000256" key="1">
    <source>
        <dbReference type="SAM" id="Coils"/>
    </source>
</evidence>
<proteinExistence type="predicted"/>
<comment type="caution">
    <text evidence="2">The sequence shown here is derived from an EMBL/GenBank/DDBJ whole genome shotgun (WGS) entry which is preliminary data.</text>
</comment>
<dbReference type="EMBL" id="MLJW01000019">
    <property type="protein sequence ID" value="OIR11750.1"/>
    <property type="molecule type" value="Genomic_DNA"/>
</dbReference>
<dbReference type="AlphaFoldDB" id="A0A1J5TIA8"/>
<feature type="coiled-coil region" evidence="1">
    <location>
        <begin position="5"/>
        <end position="39"/>
    </location>
</feature>
<evidence type="ECO:0008006" key="3">
    <source>
        <dbReference type="Google" id="ProtNLM"/>
    </source>
</evidence>
<keyword evidence="1" id="KW-0175">Coiled coil</keyword>
<reference evidence="2" key="1">
    <citation type="submission" date="2016-10" db="EMBL/GenBank/DDBJ databases">
        <title>Sequence of Gallionella enrichment culture.</title>
        <authorList>
            <person name="Poehlein A."/>
            <person name="Muehling M."/>
            <person name="Daniel R."/>
        </authorList>
    </citation>
    <scope>NUCLEOTIDE SEQUENCE</scope>
</reference>